<organism evidence="2 3">
    <name type="scientific">Melipona bicolor</name>
    <dbReference type="NCBI Taxonomy" id="60889"/>
    <lineage>
        <taxon>Eukaryota</taxon>
        <taxon>Metazoa</taxon>
        <taxon>Ecdysozoa</taxon>
        <taxon>Arthropoda</taxon>
        <taxon>Hexapoda</taxon>
        <taxon>Insecta</taxon>
        <taxon>Pterygota</taxon>
        <taxon>Neoptera</taxon>
        <taxon>Endopterygota</taxon>
        <taxon>Hymenoptera</taxon>
        <taxon>Apocrita</taxon>
        <taxon>Aculeata</taxon>
        <taxon>Apoidea</taxon>
        <taxon>Anthophila</taxon>
        <taxon>Apidae</taxon>
        <taxon>Melipona</taxon>
    </lineage>
</organism>
<sequence length="82" mass="9512">MDLNKENVLRLSRNFSWRSLVLHIPCLCFYYGILSGICLMRVFSITFPAPVQQRSSHPVNRMHLCSSGHSPCRREKDPNRHG</sequence>
<dbReference type="EMBL" id="JAHYIQ010000003">
    <property type="protein sequence ID" value="KAK1134218.1"/>
    <property type="molecule type" value="Genomic_DNA"/>
</dbReference>
<dbReference type="Proteomes" id="UP001177670">
    <property type="component" value="Unassembled WGS sequence"/>
</dbReference>
<evidence type="ECO:0000256" key="1">
    <source>
        <dbReference type="SAM" id="Phobius"/>
    </source>
</evidence>
<accession>A0AA40GAM1</accession>
<evidence type="ECO:0000313" key="2">
    <source>
        <dbReference type="EMBL" id="KAK1134218.1"/>
    </source>
</evidence>
<evidence type="ECO:0000313" key="3">
    <source>
        <dbReference type="Proteomes" id="UP001177670"/>
    </source>
</evidence>
<keyword evidence="1" id="KW-0472">Membrane</keyword>
<feature type="transmembrane region" description="Helical" evidence="1">
    <location>
        <begin position="20"/>
        <end position="43"/>
    </location>
</feature>
<keyword evidence="3" id="KW-1185">Reference proteome</keyword>
<dbReference type="AlphaFoldDB" id="A0AA40GAM1"/>
<gene>
    <name evidence="2" type="ORF">K0M31_012000</name>
</gene>
<proteinExistence type="predicted"/>
<name>A0AA40GAM1_9HYME</name>
<comment type="caution">
    <text evidence="2">The sequence shown here is derived from an EMBL/GenBank/DDBJ whole genome shotgun (WGS) entry which is preliminary data.</text>
</comment>
<keyword evidence="1" id="KW-1133">Transmembrane helix</keyword>
<protein>
    <submittedName>
        <fullName evidence="2">Uncharacterized protein</fullName>
    </submittedName>
</protein>
<reference evidence="2" key="1">
    <citation type="submission" date="2021-10" db="EMBL/GenBank/DDBJ databases">
        <title>Melipona bicolor Genome sequencing and assembly.</title>
        <authorList>
            <person name="Araujo N.S."/>
            <person name="Arias M.C."/>
        </authorList>
    </citation>
    <scope>NUCLEOTIDE SEQUENCE</scope>
    <source>
        <strain evidence="2">USP_2M_L1-L4_2017</strain>
        <tissue evidence="2">Whole body</tissue>
    </source>
</reference>
<keyword evidence="1" id="KW-0812">Transmembrane</keyword>